<dbReference type="Proteomes" id="UP001139226">
    <property type="component" value="Unassembled WGS sequence"/>
</dbReference>
<dbReference type="AlphaFoldDB" id="A0A9X1V672"/>
<gene>
    <name evidence="1" type="ORF">ML462_15535</name>
</gene>
<evidence type="ECO:0008006" key="3">
    <source>
        <dbReference type="Google" id="ProtNLM"/>
    </source>
</evidence>
<dbReference type="EMBL" id="JAKVTV010000007">
    <property type="protein sequence ID" value="MCH4824585.1"/>
    <property type="molecule type" value="Genomic_DNA"/>
</dbReference>
<reference evidence="1" key="1">
    <citation type="submission" date="2022-03" db="EMBL/GenBank/DDBJ databases">
        <title>Gramella crocea sp. nov., isolated from activated sludge of a seafood processing plant.</title>
        <authorList>
            <person name="Zhang X."/>
        </authorList>
    </citation>
    <scope>NUCLEOTIDE SEQUENCE</scope>
    <source>
        <strain evidence="1">YJ019</strain>
    </source>
</reference>
<sequence length="161" mass="19108">MRKIYILILIVTLQSCKSRIEKIQNSNTLKDCIINITSHINNCYEGSNQIEVDEKAQYNYESNVLTIYIGESVENYFQKWEIPLAKLDKNRIELNKEDFFIPSIKVNTKDNTQEITYYENGEFESNSNQHSYYLMDYCLEKKDEKEYFLESLKRAVALVQK</sequence>
<protein>
    <recommendedName>
        <fullName evidence="3">Lipoprotein</fullName>
    </recommendedName>
</protein>
<organism evidence="1 2">
    <name type="scientific">Christiangramia lutea</name>
    <dbReference type="NCBI Taxonomy" id="1607951"/>
    <lineage>
        <taxon>Bacteria</taxon>
        <taxon>Pseudomonadati</taxon>
        <taxon>Bacteroidota</taxon>
        <taxon>Flavobacteriia</taxon>
        <taxon>Flavobacteriales</taxon>
        <taxon>Flavobacteriaceae</taxon>
        <taxon>Christiangramia</taxon>
    </lineage>
</organism>
<keyword evidence="2" id="KW-1185">Reference proteome</keyword>
<comment type="caution">
    <text evidence="1">The sequence shown here is derived from an EMBL/GenBank/DDBJ whole genome shotgun (WGS) entry which is preliminary data.</text>
</comment>
<name>A0A9X1V672_9FLAO</name>
<evidence type="ECO:0000313" key="2">
    <source>
        <dbReference type="Proteomes" id="UP001139226"/>
    </source>
</evidence>
<proteinExistence type="predicted"/>
<dbReference type="RefSeq" id="WP_240714752.1">
    <property type="nucleotide sequence ID" value="NZ_JAKVTV010000007.1"/>
</dbReference>
<dbReference type="PROSITE" id="PS51257">
    <property type="entry name" value="PROKAR_LIPOPROTEIN"/>
    <property type="match status" value="1"/>
</dbReference>
<evidence type="ECO:0000313" key="1">
    <source>
        <dbReference type="EMBL" id="MCH4824585.1"/>
    </source>
</evidence>
<accession>A0A9X1V672</accession>